<sequence length="323" mass="39260">MKKYLFILILLFFVFNIYSVCIFDIKGKGVKKITEKKYLYILSKNNYLNVYKNEKTIFKYAGYSRTNYYIADRYLYIWETRYNKTILKIFDIEKEFVELKEIKYDKRLEYIYKSNGKIYLFFIHGGIIESNKPLAISKSIDRISKHPFWDRNFYNVNKKLIFYFNKKFYFFENGNFIRFLEIPTNYYEINNGYILYKNNDSKIELYSILKRKKIFSADINKKWENANVQITENNRKINIFFVLNNEVLFVNNGNQEHKKYDSKVLFVDSDGRVITEKDELLKTIKDKIDEILKIVKVGNRYYLVSVNYSFFSNKYYVIQKYSL</sequence>
<evidence type="ECO:0000313" key="1">
    <source>
        <dbReference type="EMBL" id="TYB31218.1"/>
    </source>
</evidence>
<dbReference type="AlphaFoldDB" id="A0A5D0MJ08"/>
<accession>A0A5D0MJ08</accession>
<organism evidence="1 2">
    <name type="scientific">Candidatus Mcinerneyibacterium aminivorans</name>
    <dbReference type="NCBI Taxonomy" id="2703815"/>
    <lineage>
        <taxon>Bacteria</taxon>
        <taxon>Candidatus Macinerneyibacteriota</taxon>
        <taxon>Candidatus Mcinerneyibacteria</taxon>
        <taxon>Candidatus Mcinerneyibacteriales</taxon>
        <taxon>Candidatus Mcinerneyibacteriaceae</taxon>
        <taxon>Candidatus Mcinerneyibacterium</taxon>
    </lineage>
</organism>
<proteinExistence type="predicted"/>
<evidence type="ECO:0000313" key="2">
    <source>
        <dbReference type="Proteomes" id="UP000324143"/>
    </source>
</evidence>
<name>A0A5D0MJ08_9BACT</name>
<reference evidence="1" key="1">
    <citation type="submission" date="2019-08" db="EMBL/GenBank/DDBJ databases">
        <title>Genomic characterization of a novel candidate phylum (ARYD3) from a high temperature, high salinity tertiary oil reservoir in north central Oklahoma, USA.</title>
        <authorList>
            <person name="Youssef N.H."/>
            <person name="Yadav A."/>
            <person name="Elshahed M.S."/>
        </authorList>
    </citation>
    <scope>NUCLEOTIDE SEQUENCE [LARGE SCALE GENOMIC DNA]</scope>
    <source>
        <strain evidence="1">ARYD3</strain>
    </source>
</reference>
<gene>
    <name evidence="1" type="ORF">FXF47_05135</name>
</gene>
<dbReference type="EMBL" id="VSIX01000045">
    <property type="protein sequence ID" value="TYB31218.1"/>
    <property type="molecule type" value="Genomic_DNA"/>
</dbReference>
<keyword evidence="2" id="KW-1185">Reference proteome</keyword>
<dbReference type="Proteomes" id="UP000324143">
    <property type="component" value="Unassembled WGS sequence"/>
</dbReference>
<protein>
    <submittedName>
        <fullName evidence="1">Uncharacterized protein</fullName>
    </submittedName>
</protein>
<comment type="caution">
    <text evidence="1">The sequence shown here is derived from an EMBL/GenBank/DDBJ whole genome shotgun (WGS) entry which is preliminary data.</text>
</comment>